<feature type="region of interest" description="Disordered" evidence="4">
    <location>
        <begin position="510"/>
        <end position="538"/>
    </location>
</feature>
<dbReference type="Proteomes" id="UP000195402">
    <property type="component" value="Unassembled WGS sequence"/>
</dbReference>
<evidence type="ECO:0000256" key="2">
    <source>
        <dbReference type="ARBA" id="ARBA00023054"/>
    </source>
</evidence>
<sequence>MQTPKARTGSSEVPQRTSPVTPRTARQLKVTGSESDSASSHPAIRTPKDRSPKVIERRSPRSPVTELQKKRPSKLSELESQLAQLQEDLKAAKDQLGSSESCKNRAEQEAEEAKKQLIALNAKLEESQRQLLELSSSEEARLHELQKSSQEHDQSLQTELEAVQKQHSEDSAALASALDEIERLKIQLEVAAESQTTQTKHAETTYAEIQSLKSDLAETLVLVENLNTQLRDCKESEAQAQALVNETLMQFQTVKETAETLRSEGLKTMDAYNSLSSELEKSKMLVSSLEELVSRLQLDLVKASRNHSGDNERTREIGEDGHIGEPEKLKMELDAMKLEVEQLGRVLEETEIKYKEEQLQFTVQIQDAYELVDRIKSDASLREAELVAELEKSRAHIDELKATLMDKETELQSISEENEGLSMKIVKNQSSEIQSELEMEFKKSKEDFTDLKACLMDKETELQSILEENEVLKSEVKKKEMEKGKVNDEAIADAEVARAAEQEALKKLGYAKQEADESSRRAARVAEQLDAAQASNSELEAELRRLKVQSDQWRKAAEAAAAVISTANNGRFMERSGSMDSNYHPVTGKLSSPYSDMDDDSPKKKNSNMLKKIGVLWKKGQK</sequence>
<dbReference type="OrthoDB" id="1932291at2759"/>
<dbReference type="OMA" id="MKSITDM"/>
<feature type="compositionally biased region" description="Polar residues" evidence="4">
    <location>
        <begin position="30"/>
        <end position="40"/>
    </location>
</feature>
<proteinExistence type="inferred from homology"/>
<evidence type="ECO:0008006" key="7">
    <source>
        <dbReference type="Google" id="ProtNLM"/>
    </source>
</evidence>
<feature type="coiled-coil region" evidence="3">
    <location>
        <begin position="333"/>
        <end position="424"/>
    </location>
</feature>
<protein>
    <recommendedName>
        <fullName evidence="7">Interactor of constitutive active ROPs</fullName>
    </recommendedName>
</protein>
<feature type="coiled-coil region" evidence="3">
    <location>
        <begin position="174"/>
        <end position="246"/>
    </location>
</feature>
<comment type="similarity">
    <text evidence="1">Belongs to the ICR family.</text>
</comment>
<dbReference type="PANTHER" id="PTHR34224:SF4">
    <property type="entry name" value="INTERACTOR OF CONSTITUTIVE ACTIVE ROPS 2, CHLOROPLASTIC"/>
    <property type="match status" value="1"/>
</dbReference>
<reference evidence="5 6" key="1">
    <citation type="journal article" date="2017" name="Mol. Plant">
        <title>The Genome of Medicinal Plant Macleaya cordata Provides New Insights into Benzylisoquinoline Alkaloids Metabolism.</title>
        <authorList>
            <person name="Liu X."/>
            <person name="Liu Y."/>
            <person name="Huang P."/>
            <person name="Ma Y."/>
            <person name="Qing Z."/>
            <person name="Tang Q."/>
            <person name="Cao H."/>
            <person name="Cheng P."/>
            <person name="Zheng Y."/>
            <person name="Yuan Z."/>
            <person name="Zhou Y."/>
            <person name="Liu J."/>
            <person name="Tang Z."/>
            <person name="Zhuo Y."/>
            <person name="Zhang Y."/>
            <person name="Yu L."/>
            <person name="Huang J."/>
            <person name="Yang P."/>
            <person name="Peng Q."/>
            <person name="Zhang J."/>
            <person name="Jiang W."/>
            <person name="Zhang Z."/>
            <person name="Lin K."/>
            <person name="Ro D.K."/>
            <person name="Chen X."/>
            <person name="Xiong X."/>
            <person name="Shang Y."/>
            <person name="Huang S."/>
            <person name="Zeng J."/>
        </authorList>
    </citation>
    <scope>NUCLEOTIDE SEQUENCE [LARGE SCALE GENOMIC DNA]</scope>
    <source>
        <strain evidence="6">cv. BLH2017</strain>
        <tissue evidence="5">Root</tissue>
    </source>
</reference>
<evidence type="ECO:0000313" key="5">
    <source>
        <dbReference type="EMBL" id="OVA18156.1"/>
    </source>
</evidence>
<feature type="compositionally biased region" description="Basic and acidic residues" evidence="4">
    <location>
        <begin position="142"/>
        <end position="154"/>
    </location>
</feature>
<dbReference type="InParanoid" id="A0A200R645"/>
<organism evidence="5 6">
    <name type="scientific">Macleaya cordata</name>
    <name type="common">Five-seeded plume-poppy</name>
    <name type="synonym">Bocconia cordata</name>
    <dbReference type="NCBI Taxonomy" id="56857"/>
    <lineage>
        <taxon>Eukaryota</taxon>
        <taxon>Viridiplantae</taxon>
        <taxon>Streptophyta</taxon>
        <taxon>Embryophyta</taxon>
        <taxon>Tracheophyta</taxon>
        <taxon>Spermatophyta</taxon>
        <taxon>Magnoliopsida</taxon>
        <taxon>Ranunculales</taxon>
        <taxon>Papaveraceae</taxon>
        <taxon>Papaveroideae</taxon>
        <taxon>Macleaya</taxon>
    </lineage>
</organism>
<feature type="compositionally biased region" description="Polar residues" evidence="4">
    <location>
        <begin position="1"/>
        <end position="21"/>
    </location>
</feature>
<dbReference type="InterPro" id="IPR029688">
    <property type="entry name" value="ICR"/>
</dbReference>
<name>A0A200R645_MACCD</name>
<evidence type="ECO:0000256" key="1">
    <source>
        <dbReference type="ARBA" id="ARBA00009778"/>
    </source>
</evidence>
<feature type="region of interest" description="Disordered" evidence="4">
    <location>
        <begin position="1"/>
        <end position="113"/>
    </location>
</feature>
<comment type="caution">
    <text evidence="5">The sequence shown here is derived from an EMBL/GenBank/DDBJ whole genome shotgun (WGS) entry which is preliminary data.</text>
</comment>
<evidence type="ECO:0000256" key="3">
    <source>
        <dbReference type="SAM" id="Coils"/>
    </source>
</evidence>
<dbReference type="EMBL" id="MVGT01000437">
    <property type="protein sequence ID" value="OVA18156.1"/>
    <property type="molecule type" value="Genomic_DNA"/>
</dbReference>
<dbReference type="PANTHER" id="PTHR34224">
    <property type="entry name" value="INTERACTOR OF CONSTITUTIVE ACTIVE ROPS 2, CHLOROPLASTIC-RELATED"/>
    <property type="match status" value="1"/>
</dbReference>
<accession>A0A200R645</accession>
<gene>
    <name evidence="5" type="ORF">BVC80_1835g573</name>
</gene>
<dbReference type="FunCoup" id="A0A200R645">
    <property type="interactions" value="1788"/>
</dbReference>
<feature type="coiled-coil region" evidence="3">
    <location>
        <begin position="455"/>
        <end position="489"/>
    </location>
</feature>
<evidence type="ECO:0000313" key="6">
    <source>
        <dbReference type="Proteomes" id="UP000195402"/>
    </source>
</evidence>
<evidence type="ECO:0000256" key="4">
    <source>
        <dbReference type="SAM" id="MobiDB-lite"/>
    </source>
</evidence>
<keyword evidence="2 3" id="KW-0175">Coiled coil</keyword>
<dbReference type="STRING" id="56857.A0A200R645"/>
<feature type="compositionally biased region" description="Basic and acidic residues" evidence="4">
    <location>
        <begin position="46"/>
        <end position="59"/>
    </location>
</feature>
<feature type="region of interest" description="Disordered" evidence="4">
    <location>
        <begin position="568"/>
        <end position="622"/>
    </location>
</feature>
<dbReference type="AlphaFoldDB" id="A0A200R645"/>
<feature type="region of interest" description="Disordered" evidence="4">
    <location>
        <begin position="142"/>
        <end position="168"/>
    </location>
</feature>
<keyword evidence="6" id="KW-1185">Reference proteome</keyword>
<feature type="compositionally biased region" description="Basic and acidic residues" evidence="4">
    <location>
        <begin position="102"/>
        <end position="113"/>
    </location>
</feature>